<reference evidence="1" key="1">
    <citation type="journal article" date="2020" name="mSystems">
        <title>Genome- and Community-Level Interaction Insights into Carbon Utilization and Element Cycling Functions of Hydrothermarchaeota in Hydrothermal Sediment.</title>
        <authorList>
            <person name="Zhou Z."/>
            <person name="Liu Y."/>
            <person name="Xu W."/>
            <person name="Pan J."/>
            <person name="Luo Z.H."/>
            <person name="Li M."/>
        </authorList>
    </citation>
    <scope>NUCLEOTIDE SEQUENCE [LARGE SCALE GENOMIC DNA]</scope>
    <source>
        <strain evidence="1">HyVt-113</strain>
    </source>
</reference>
<dbReference type="CDD" id="cd00198">
    <property type="entry name" value="vWFA"/>
    <property type="match status" value="1"/>
</dbReference>
<evidence type="ECO:0000313" key="1">
    <source>
        <dbReference type="EMBL" id="HDD35818.1"/>
    </source>
</evidence>
<name>A0A7V0IAP1_DESA2</name>
<evidence type="ECO:0008006" key="2">
    <source>
        <dbReference type="Google" id="ProtNLM"/>
    </source>
</evidence>
<comment type="caution">
    <text evidence="1">The sequence shown here is derived from an EMBL/GenBank/DDBJ whole genome shotgun (WGS) entry which is preliminary data.</text>
</comment>
<protein>
    <recommendedName>
        <fullName evidence="2">VWA domain-containing protein</fullName>
    </recommendedName>
</protein>
<dbReference type="AlphaFoldDB" id="A0A7V0IAP1"/>
<accession>A0A7V0IAP1</accession>
<dbReference type="Proteomes" id="UP000885706">
    <property type="component" value="Unassembled WGS sequence"/>
</dbReference>
<dbReference type="EMBL" id="DQWQ01000152">
    <property type="protein sequence ID" value="HDD35818.1"/>
    <property type="molecule type" value="Genomic_DNA"/>
</dbReference>
<organism evidence="1">
    <name type="scientific">Desulfofervidus auxilii</name>
    <dbReference type="NCBI Taxonomy" id="1621989"/>
    <lineage>
        <taxon>Bacteria</taxon>
        <taxon>Pseudomonadati</taxon>
        <taxon>Thermodesulfobacteriota</taxon>
        <taxon>Candidatus Desulfofervidia</taxon>
        <taxon>Candidatus Desulfofervidales</taxon>
        <taxon>Candidatus Desulfofervidaceae</taxon>
        <taxon>Candidatus Desulfofervidus</taxon>
    </lineage>
</organism>
<proteinExistence type="predicted"/>
<sequence>MNEIKLLFQKARADLYYPPICEFEMAKIPTSEVNFKTQKYKILVGEEFISKLSSKAIIGMFHHELNHWAKHPYDLKTIILETHWLEGYQHKTIIRNFFDDVIVNLDLVVNKGLKEIAKFYQELPLKEKIDYLLRAFYQETTGLYFGEVKMDEDLKTRLDALLQIDFLDTTRARLRSNIRRFAEIIKDMVREIKIPFFFFSLENFSSNEIKRSLAELANEIDIKEYQKIAHKVYGESIFLIGKDLKISPGKKEQASPFMPPETAWYEMRARRYSIYICGTEKTDSLYPSEIKDFSLEDPIETFSFIESYGQFFPGIAKRYELGYFEGESKIKVPDVVIIIDSSGSMKHPDKELSYAVLAAFAIARNYFEAGAKVGVINFSDRNIELFPTKERQRVYQLLKFHQTGGTTLHIEDFKSYMEKVGDVDCVLITDAGIDNLSSLINVLSCLRQRLTIIWIKTAIGRSYGFEEHFQMLKQSLPSWVTFVEIEDERDIPRIAVGKSFAQYVSKKIT</sequence>
<dbReference type="InterPro" id="IPR036465">
    <property type="entry name" value="vWFA_dom_sf"/>
</dbReference>
<gene>
    <name evidence="1" type="ORF">ENF30_03345</name>
</gene>
<dbReference type="Gene3D" id="3.40.50.410">
    <property type="entry name" value="von Willebrand factor, type A domain"/>
    <property type="match status" value="1"/>
</dbReference>
<dbReference type="SUPFAM" id="SSF53300">
    <property type="entry name" value="vWA-like"/>
    <property type="match status" value="1"/>
</dbReference>